<comment type="caution">
    <text evidence="19">The sequence shown here is derived from an EMBL/GenBank/DDBJ whole genome shotgun (WGS) entry which is preliminary data.</text>
</comment>
<keyword evidence="11" id="KW-0256">Endoplasmic reticulum</keyword>
<evidence type="ECO:0000259" key="18">
    <source>
        <dbReference type="Pfam" id="PF08409"/>
    </source>
</evidence>
<protein>
    <recommendedName>
        <fullName evidence="6">dolichyl-phosphate-mannose--protein mannosyltransferase</fullName>
        <ecNumber evidence="6">2.4.1.109</ecNumber>
    </recommendedName>
</protein>
<dbReference type="PANTHER" id="PTHR44216:SF3">
    <property type="entry name" value="PROTEIN O-MANNOSYL-TRANSFERASE TMTC2"/>
    <property type="match status" value="1"/>
</dbReference>
<dbReference type="EMBL" id="BTSX01000003">
    <property type="protein sequence ID" value="GMS87692.1"/>
    <property type="molecule type" value="Genomic_DNA"/>
</dbReference>
<feature type="domain" description="DUF1736" evidence="18">
    <location>
        <begin position="239"/>
        <end position="311"/>
    </location>
</feature>
<dbReference type="InterPro" id="IPR013618">
    <property type="entry name" value="TMTC_DUF1736"/>
</dbReference>
<keyword evidence="9" id="KW-0677">Repeat</keyword>
<keyword evidence="10 16" id="KW-0802">TPR repeat</keyword>
<dbReference type="Pfam" id="PF08409">
    <property type="entry name" value="TMTC_DUF1736"/>
    <property type="match status" value="1"/>
</dbReference>
<keyword evidence="13 17" id="KW-0472">Membrane</keyword>
<dbReference type="Pfam" id="PF13181">
    <property type="entry name" value="TPR_8"/>
    <property type="match status" value="1"/>
</dbReference>
<evidence type="ECO:0000256" key="15">
    <source>
        <dbReference type="ARBA" id="ARBA00045102"/>
    </source>
</evidence>
<dbReference type="SMART" id="SM00028">
    <property type="entry name" value="TPR"/>
    <property type="match status" value="8"/>
</dbReference>
<evidence type="ECO:0000256" key="4">
    <source>
        <dbReference type="ARBA" id="ARBA00004922"/>
    </source>
</evidence>
<evidence type="ECO:0000313" key="19">
    <source>
        <dbReference type="EMBL" id="GMS87692.1"/>
    </source>
</evidence>
<dbReference type="InterPro" id="IPR011990">
    <property type="entry name" value="TPR-like_helical_dom_sf"/>
</dbReference>
<dbReference type="Gene3D" id="1.25.40.10">
    <property type="entry name" value="Tetratricopeptide repeat domain"/>
    <property type="match status" value="2"/>
</dbReference>
<dbReference type="InterPro" id="IPR011717">
    <property type="entry name" value="TPR-4"/>
</dbReference>
<evidence type="ECO:0000256" key="2">
    <source>
        <dbReference type="ARBA" id="ARBA00004141"/>
    </source>
</evidence>
<evidence type="ECO:0000256" key="1">
    <source>
        <dbReference type="ARBA" id="ARBA00003582"/>
    </source>
</evidence>
<dbReference type="PANTHER" id="PTHR44216">
    <property type="entry name" value="PROTEIN O-MANNOSYL-TRANSFERASE TMTC2"/>
    <property type="match status" value="1"/>
</dbReference>
<accession>A0AAV5SZC6</accession>
<evidence type="ECO:0000256" key="6">
    <source>
        <dbReference type="ARBA" id="ARBA00012839"/>
    </source>
</evidence>
<dbReference type="PROSITE" id="PS50005">
    <property type="entry name" value="TPR"/>
    <property type="match status" value="5"/>
</dbReference>
<dbReference type="AlphaFoldDB" id="A0AAV5SZC6"/>
<evidence type="ECO:0000313" key="20">
    <source>
        <dbReference type="Proteomes" id="UP001432027"/>
    </source>
</evidence>
<evidence type="ECO:0000256" key="17">
    <source>
        <dbReference type="SAM" id="Phobius"/>
    </source>
</evidence>
<reference evidence="19" key="1">
    <citation type="submission" date="2023-10" db="EMBL/GenBank/DDBJ databases">
        <title>Genome assembly of Pristionchus species.</title>
        <authorList>
            <person name="Yoshida K."/>
            <person name="Sommer R.J."/>
        </authorList>
    </citation>
    <scope>NUCLEOTIDE SEQUENCE</scope>
    <source>
        <strain evidence="19">RS0144</strain>
    </source>
</reference>
<comment type="pathway">
    <text evidence="4">Protein modification; protein glycosylation.</text>
</comment>
<feature type="non-terminal residue" evidence="19">
    <location>
        <position position="1"/>
    </location>
</feature>
<feature type="transmembrane region" description="Helical" evidence="17">
    <location>
        <begin position="305"/>
        <end position="323"/>
    </location>
</feature>
<gene>
    <name evidence="19" type="ORF">PENTCL1PPCAC_9867</name>
</gene>
<feature type="transmembrane region" description="Helical" evidence="17">
    <location>
        <begin position="181"/>
        <end position="207"/>
    </location>
</feature>
<dbReference type="GO" id="GO:0005789">
    <property type="term" value="C:endoplasmic reticulum membrane"/>
    <property type="evidence" value="ECO:0007669"/>
    <property type="project" value="TreeGrafter"/>
</dbReference>
<feature type="repeat" description="TPR" evidence="16">
    <location>
        <begin position="584"/>
        <end position="617"/>
    </location>
</feature>
<evidence type="ECO:0000256" key="11">
    <source>
        <dbReference type="ARBA" id="ARBA00022824"/>
    </source>
</evidence>
<feature type="transmembrane region" description="Helical" evidence="17">
    <location>
        <begin position="365"/>
        <end position="383"/>
    </location>
</feature>
<dbReference type="InterPro" id="IPR052384">
    <property type="entry name" value="TMTC_O-mannosyltransferase"/>
</dbReference>
<evidence type="ECO:0000256" key="14">
    <source>
        <dbReference type="ARBA" id="ARBA00045085"/>
    </source>
</evidence>
<dbReference type="Pfam" id="PF13424">
    <property type="entry name" value="TPR_12"/>
    <property type="match status" value="1"/>
</dbReference>
<evidence type="ECO:0000256" key="9">
    <source>
        <dbReference type="ARBA" id="ARBA00022737"/>
    </source>
</evidence>
<keyword evidence="12 17" id="KW-1133">Transmembrane helix</keyword>
<dbReference type="InterPro" id="IPR019734">
    <property type="entry name" value="TPR_rpt"/>
</dbReference>
<comment type="catalytic activity">
    <reaction evidence="14">
        <text>a di-trans,poly-cis-dolichyl beta-D-mannosyl phosphate + L-threonyl-[protein] = 3-O-(alpha-D-mannosyl)-L-threonyl-[protein] + a di-trans,poly-cis-dolichyl phosphate + H(+)</text>
        <dbReference type="Rhea" id="RHEA:53396"/>
        <dbReference type="Rhea" id="RHEA-COMP:11060"/>
        <dbReference type="Rhea" id="RHEA-COMP:13547"/>
        <dbReference type="Rhea" id="RHEA-COMP:19498"/>
        <dbReference type="Rhea" id="RHEA-COMP:19501"/>
        <dbReference type="ChEBI" id="CHEBI:15378"/>
        <dbReference type="ChEBI" id="CHEBI:30013"/>
        <dbReference type="ChEBI" id="CHEBI:57683"/>
        <dbReference type="ChEBI" id="CHEBI:58211"/>
        <dbReference type="ChEBI" id="CHEBI:137323"/>
        <dbReference type="EC" id="2.4.1.109"/>
    </reaction>
</comment>
<comment type="catalytic activity">
    <reaction evidence="15">
        <text>a di-trans,poly-cis-dolichyl beta-D-mannosyl phosphate + L-seryl-[protein] = 3-O-(alpha-D-mannosyl)-L-seryl-[protein] + a di-trans,poly-cis-dolichyl phosphate + H(+)</text>
        <dbReference type="Rhea" id="RHEA:17377"/>
        <dbReference type="Rhea" id="RHEA-COMP:9863"/>
        <dbReference type="Rhea" id="RHEA-COMP:13546"/>
        <dbReference type="Rhea" id="RHEA-COMP:19498"/>
        <dbReference type="Rhea" id="RHEA-COMP:19501"/>
        <dbReference type="ChEBI" id="CHEBI:15378"/>
        <dbReference type="ChEBI" id="CHEBI:29999"/>
        <dbReference type="ChEBI" id="CHEBI:57683"/>
        <dbReference type="ChEBI" id="CHEBI:58211"/>
        <dbReference type="ChEBI" id="CHEBI:137321"/>
        <dbReference type="EC" id="2.4.1.109"/>
    </reaction>
</comment>
<evidence type="ECO:0000256" key="3">
    <source>
        <dbReference type="ARBA" id="ARBA00004240"/>
    </source>
</evidence>
<evidence type="ECO:0000256" key="13">
    <source>
        <dbReference type="ARBA" id="ARBA00023136"/>
    </source>
</evidence>
<dbReference type="EC" id="2.4.1.109" evidence="6"/>
<keyword evidence="20" id="KW-1185">Reference proteome</keyword>
<dbReference type="SUPFAM" id="SSF48452">
    <property type="entry name" value="TPR-like"/>
    <property type="match status" value="2"/>
</dbReference>
<dbReference type="Proteomes" id="UP001432027">
    <property type="component" value="Unassembled WGS sequence"/>
</dbReference>
<keyword evidence="8 17" id="KW-0812">Transmembrane</keyword>
<evidence type="ECO:0000256" key="16">
    <source>
        <dbReference type="PROSITE-ProRule" id="PRU00339"/>
    </source>
</evidence>
<evidence type="ECO:0000256" key="8">
    <source>
        <dbReference type="ARBA" id="ARBA00022692"/>
    </source>
</evidence>
<sequence length="771" mass="84338">AMGRKSGATFAKALHAAAPLPAPPVPAVDYLAVTFAAAVVFANSLHGEFVYDDYQAIVSNPDVISPSFSLRNDFWGGPIGAKGSHKSWRPLTTLSFRANFLLHEFKPFGFHAFNVLLHAACSLLVLRLAERTVRGRAARLFAALSFALHPVHCEAVAGIVGRADLLAALCVLTGLAAETSLPYTAALTVIGLACKETAIVLPVLLGVRRAIDRRNISSLVPLALLTVLLCVGRLSVQSFEQPTFSPADNPTAHHPSFLIRTLTFLTLPMLHLWLMIYPRVLSFDWSMDAVPLVLTPLDYRFNLSLLVYGTLATILLRALRGLMKSNRSDTYSSRLLSALLLMIIPHALLSSNLLTYVGFVIAERILYLPSVGLCLLAGMGVEWAEKRFPKHSSRLLLFLPVILAIVAARTVSRNEEWSDELRLFESAVGVNPAKAYANMGHVLARRGRSSEAEEAYLKALKRRPNMAETHYNLGVLYSERGNSSAAVAYYEQAIKLRSSFAIAHLNLGITLQQLGRREEAAAAFTACSRVDAASSKTTVTQQNALTSCSFNLGSLLAANGDHRQAIRAFRQALSSVPPSYSSLPSVWTMLGESYAAIGMDRQADSSFSSALVSDPAHSPALITVAQLRLRQNRSHDAWQLLQRAATAAPNSSLVHFHLGLALQRAGEIERARSELELAIAYDTTSVDAHFALATLERSEGRNESAEQIMRRLLTFSRTSSVLSTLAAQLHLNKKYAEAELLYDEAIRLDPSDAISIENREKLRRILVKRRS</sequence>
<feature type="transmembrane region" description="Helical" evidence="17">
    <location>
        <begin position="140"/>
        <end position="161"/>
    </location>
</feature>
<comment type="similarity">
    <text evidence="5">Belongs to the TMTC family.</text>
</comment>
<comment type="function">
    <text evidence="1">Transfers mannosyl residues to the hydroxyl group of serine or threonine residues.</text>
</comment>
<feature type="transmembrane region" description="Helical" evidence="17">
    <location>
        <begin position="335"/>
        <end position="359"/>
    </location>
</feature>
<comment type="subcellular location">
    <subcellularLocation>
        <location evidence="3">Endoplasmic reticulum</location>
    </subcellularLocation>
    <subcellularLocation>
        <location evidence="2">Membrane</location>
        <topology evidence="2">Multi-pass membrane protein</topology>
    </subcellularLocation>
</comment>
<keyword evidence="7" id="KW-0808">Transferase</keyword>
<feature type="transmembrane region" description="Helical" evidence="17">
    <location>
        <begin position="256"/>
        <end position="274"/>
    </location>
</feature>
<evidence type="ECO:0000256" key="12">
    <source>
        <dbReference type="ARBA" id="ARBA00022989"/>
    </source>
</evidence>
<feature type="repeat" description="TPR" evidence="16">
    <location>
        <begin position="546"/>
        <end position="579"/>
    </location>
</feature>
<feature type="repeat" description="TPR" evidence="16">
    <location>
        <begin position="719"/>
        <end position="752"/>
    </location>
</feature>
<evidence type="ECO:0000256" key="7">
    <source>
        <dbReference type="ARBA" id="ARBA00022679"/>
    </source>
</evidence>
<feature type="transmembrane region" description="Helical" evidence="17">
    <location>
        <begin position="219"/>
        <end position="236"/>
    </location>
</feature>
<evidence type="ECO:0000256" key="5">
    <source>
        <dbReference type="ARBA" id="ARBA00007882"/>
    </source>
</evidence>
<organism evidence="19 20">
    <name type="scientific">Pristionchus entomophagus</name>
    <dbReference type="NCBI Taxonomy" id="358040"/>
    <lineage>
        <taxon>Eukaryota</taxon>
        <taxon>Metazoa</taxon>
        <taxon>Ecdysozoa</taxon>
        <taxon>Nematoda</taxon>
        <taxon>Chromadorea</taxon>
        <taxon>Rhabditida</taxon>
        <taxon>Rhabditina</taxon>
        <taxon>Diplogasteromorpha</taxon>
        <taxon>Diplogasteroidea</taxon>
        <taxon>Neodiplogasteridae</taxon>
        <taxon>Pristionchus</taxon>
    </lineage>
</organism>
<dbReference type="GO" id="GO:0004169">
    <property type="term" value="F:dolichyl-phosphate-mannose-protein mannosyltransferase activity"/>
    <property type="evidence" value="ECO:0007669"/>
    <property type="project" value="UniProtKB-EC"/>
</dbReference>
<evidence type="ECO:0000256" key="10">
    <source>
        <dbReference type="ARBA" id="ARBA00022803"/>
    </source>
</evidence>
<proteinExistence type="inferred from homology"/>
<dbReference type="PROSITE" id="PS50293">
    <property type="entry name" value="TPR_REGION"/>
    <property type="match status" value="2"/>
</dbReference>
<feature type="repeat" description="TPR" evidence="16">
    <location>
        <begin position="467"/>
        <end position="500"/>
    </location>
</feature>
<name>A0AAV5SZC6_9BILA</name>
<feature type="transmembrane region" description="Helical" evidence="17">
    <location>
        <begin position="108"/>
        <end position="128"/>
    </location>
</feature>
<feature type="repeat" description="TPR" evidence="16">
    <location>
        <begin position="433"/>
        <end position="466"/>
    </location>
</feature>
<dbReference type="Pfam" id="PF07721">
    <property type="entry name" value="TPR_4"/>
    <property type="match status" value="1"/>
</dbReference>
<dbReference type="Pfam" id="PF13432">
    <property type="entry name" value="TPR_16"/>
    <property type="match status" value="1"/>
</dbReference>